<keyword evidence="7" id="KW-0807">Transducer</keyword>
<keyword evidence="5 8" id="KW-0472">Membrane</keyword>
<dbReference type="GO" id="GO:0008049">
    <property type="term" value="P:male courtship behavior"/>
    <property type="evidence" value="ECO:0007669"/>
    <property type="project" value="TreeGrafter"/>
</dbReference>
<evidence type="ECO:0000256" key="2">
    <source>
        <dbReference type="ARBA" id="ARBA00022475"/>
    </source>
</evidence>
<dbReference type="GO" id="GO:0005886">
    <property type="term" value="C:plasma membrane"/>
    <property type="evidence" value="ECO:0007669"/>
    <property type="project" value="UniProtKB-SubCell"/>
</dbReference>
<evidence type="ECO:0000256" key="1">
    <source>
        <dbReference type="ARBA" id="ARBA00004651"/>
    </source>
</evidence>
<keyword evidence="4 8" id="KW-1133">Transmembrane helix</keyword>
<evidence type="ECO:0000256" key="4">
    <source>
        <dbReference type="ARBA" id="ARBA00022989"/>
    </source>
</evidence>
<dbReference type="GO" id="GO:0043025">
    <property type="term" value="C:neuronal cell body"/>
    <property type="evidence" value="ECO:0007669"/>
    <property type="project" value="TreeGrafter"/>
</dbReference>
<feature type="transmembrane region" description="Helical" evidence="8">
    <location>
        <begin position="69"/>
        <end position="86"/>
    </location>
</feature>
<proteinExistence type="predicted"/>
<gene>
    <name evidence="9" type="ORF">NQ318_000437</name>
</gene>
<dbReference type="GO" id="GO:0050909">
    <property type="term" value="P:sensory perception of taste"/>
    <property type="evidence" value="ECO:0007669"/>
    <property type="project" value="InterPro"/>
</dbReference>
<sequence>MFGPVTLLFCCDLVVTESKKLLSTCYKLQIYLPADSKEGKQLARLENLIRSKPPVFTAAGFFPVNRTTLLYLVNTITTYFIVAIQFRDK</sequence>
<dbReference type="GO" id="GO:0007165">
    <property type="term" value="P:signal transduction"/>
    <property type="evidence" value="ECO:0007669"/>
    <property type="project" value="UniProtKB-KW"/>
</dbReference>
<evidence type="ECO:0000256" key="8">
    <source>
        <dbReference type="SAM" id="Phobius"/>
    </source>
</evidence>
<evidence type="ECO:0000313" key="9">
    <source>
        <dbReference type="EMBL" id="KAJ8955005.1"/>
    </source>
</evidence>
<dbReference type="PANTHER" id="PTHR21143">
    <property type="entry name" value="INVERTEBRATE GUSTATORY RECEPTOR"/>
    <property type="match status" value="1"/>
</dbReference>
<dbReference type="Pfam" id="PF08395">
    <property type="entry name" value="7tm_7"/>
    <property type="match status" value="1"/>
</dbReference>
<dbReference type="GO" id="GO:0007635">
    <property type="term" value="P:chemosensory behavior"/>
    <property type="evidence" value="ECO:0007669"/>
    <property type="project" value="TreeGrafter"/>
</dbReference>
<accession>A0AAV8YV59</accession>
<dbReference type="EMBL" id="JAPWTK010000041">
    <property type="protein sequence ID" value="KAJ8955005.1"/>
    <property type="molecule type" value="Genomic_DNA"/>
</dbReference>
<keyword evidence="6" id="KW-0675">Receptor</keyword>
<comment type="caution">
    <text evidence="9">The sequence shown here is derived from an EMBL/GenBank/DDBJ whole genome shotgun (WGS) entry which is preliminary data.</text>
</comment>
<organism evidence="9 10">
    <name type="scientific">Aromia moschata</name>
    <dbReference type="NCBI Taxonomy" id="1265417"/>
    <lineage>
        <taxon>Eukaryota</taxon>
        <taxon>Metazoa</taxon>
        <taxon>Ecdysozoa</taxon>
        <taxon>Arthropoda</taxon>
        <taxon>Hexapoda</taxon>
        <taxon>Insecta</taxon>
        <taxon>Pterygota</taxon>
        <taxon>Neoptera</taxon>
        <taxon>Endopterygota</taxon>
        <taxon>Coleoptera</taxon>
        <taxon>Polyphaga</taxon>
        <taxon>Cucujiformia</taxon>
        <taxon>Chrysomeloidea</taxon>
        <taxon>Cerambycidae</taxon>
        <taxon>Cerambycinae</taxon>
        <taxon>Callichromatini</taxon>
        <taxon>Aromia</taxon>
    </lineage>
</organism>
<evidence type="ECO:0000256" key="3">
    <source>
        <dbReference type="ARBA" id="ARBA00022692"/>
    </source>
</evidence>
<evidence type="ECO:0000256" key="7">
    <source>
        <dbReference type="ARBA" id="ARBA00023224"/>
    </source>
</evidence>
<keyword evidence="3 8" id="KW-0812">Transmembrane</keyword>
<evidence type="ECO:0000256" key="6">
    <source>
        <dbReference type="ARBA" id="ARBA00023170"/>
    </source>
</evidence>
<name>A0AAV8YV59_9CUCU</name>
<dbReference type="PANTHER" id="PTHR21143:SF104">
    <property type="entry name" value="GUSTATORY RECEPTOR 8A-RELATED"/>
    <property type="match status" value="1"/>
</dbReference>
<dbReference type="InterPro" id="IPR013604">
    <property type="entry name" value="7TM_chemorcpt"/>
</dbReference>
<dbReference type="AlphaFoldDB" id="A0AAV8YV59"/>
<reference evidence="9" key="1">
    <citation type="journal article" date="2023" name="Insect Mol. Biol.">
        <title>Genome sequencing provides insights into the evolution of gene families encoding plant cell wall-degrading enzymes in longhorned beetles.</title>
        <authorList>
            <person name="Shin N.R."/>
            <person name="Okamura Y."/>
            <person name="Kirsch R."/>
            <person name="Pauchet Y."/>
        </authorList>
    </citation>
    <scope>NUCLEOTIDE SEQUENCE</scope>
    <source>
        <strain evidence="9">AMC_N1</strain>
    </source>
</reference>
<keyword evidence="2" id="KW-1003">Cell membrane</keyword>
<evidence type="ECO:0000313" key="10">
    <source>
        <dbReference type="Proteomes" id="UP001162162"/>
    </source>
</evidence>
<protein>
    <recommendedName>
        <fullName evidence="11">Gustatory receptor</fullName>
    </recommendedName>
</protein>
<evidence type="ECO:0000256" key="5">
    <source>
        <dbReference type="ARBA" id="ARBA00023136"/>
    </source>
</evidence>
<dbReference type="Proteomes" id="UP001162162">
    <property type="component" value="Unassembled WGS sequence"/>
</dbReference>
<evidence type="ECO:0008006" key="11">
    <source>
        <dbReference type="Google" id="ProtNLM"/>
    </source>
</evidence>
<comment type="subcellular location">
    <subcellularLocation>
        <location evidence="1">Cell membrane</location>
        <topology evidence="1">Multi-pass membrane protein</topology>
    </subcellularLocation>
</comment>
<dbReference type="GO" id="GO:0030424">
    <property type="term" value="C:axon"/>
    <property type="evidence" value="ECO:0007669"/>
    <property type="project" value="TreeGrafter"/>
</dbReference>
<dbReference type="GO" id="GO:0030425">
    <property type="term" value="C:dendrite"/>
    <property type="evidence" value="ECO:0007669"/>
    <property type="project" value="TreeGrafter"/>
</dbReference>
<keyword evidence="10" id="KW-1185">Reference proteome</keyword>